<feature type="signal peptide" evidence="1">
    <location>
        <begin position="1"/>
        <end position="25"/>
    </location>
</feature>
<keyword evidence="1" id="KW-0732">Signal</keyword>
<evidence type="ECO:0000256" key="1">
    <source>
        <dbReference type="SAM" id="SignalP"/>
    </source>
</evidence>
<dbReference type="EMBL" id="CP042912">
    <property type="protein sequence ID" value="QEG23138.1"/>
    <property type="molecule type" value="Genomic_DNA"/>
</dbReference>
<dbReference type="KEGG" id="mff:MFFC18_30330"/>
<sequence precursor="true">MKTNILRIAVCLIAAMVWNSHPVSADTVYNIAPYSMSNGYEIVGGSITTDDTVGQGQTDFFNSNIVDYEVIVTGPINLTFTPSNRSASIFSVDSGLMVTDTGIWLEPSDSSSHQLRIEAREIGINALNIQQVFWSHGPSGNPASTVGFVAGGGTDQGTFNQSPRVDRLLIAGSLPAVPEPTSGAFLIALFIACGIKRHRG</sequence>
<dbReference type="AlphaFoldDB" id="A0A5B9P9X1"/>
<gene>
    <name evidence="2" type="ORF">MFFC18_30330</name>
</gene>
<proteinExistence type="predicted"/>
<feature type="chain" id="PRO_5023095756" description="PEP-CTERM protein-sorting domain-containing protein" evidence="1">
    <location>
        <begin position="26"/>
        <end position="200"/>
    </location>
</feature>
<dbReference type="RefSeq" id="WP_075085943.1">
    <property type="nucleotide sequence ID" value="NZ_CP042912.1"/>
</dbReference>
<reference evidence="2 3" key="1">
    <citation type="submission" date="2019-08" db="EMBL/GenBank/DDBJ databases">
        <title>Deep-cultivation of Planctomycetes and their phenomic and genomic characterization uncovers novel biology.</title>
        <authorList>
            <person name="Wiegand S."/>
            <person name="Jogler M."/>
            <person name="Boedeker C."/>
            <person name="Pinto D."/>
            <person name="Vollmers J."/>
            <person name="Rivas-Marin E."/>
            <person name="Kohn T."/>
            <person name="Peeters S.H."/>
            <person name="Heuer A."/>
            <person name="Rast P."/>
            <person name="Oberbeckmann S."/>
            <person name="Bunk B."/>
            <person name="Jeske O."/>
            <person name="Meyerdierks A."/>
            <person name="Storesund J.E."/>
            <person name="Kallscheuer N."/>
            <person name="Luecker S."/>
            <person name="Lage O.M."/>
            <person name="Pohl T."/>
            <person name="Merkel B.J."/>
            <person name="Hornburger P."/>
            <person name="Mueller R.-W."/>
            <person name="Bruemmer F."/>
            <person name="Labrenz M."/>
            <person name="Spormann A.M."/>
            <person name="Op den Camp H."/>
            <person name="Overmann J."/>
            <person name="Amann R."/>
            <person name="Jetten M.S.M."/>
            <person name="Mascher T."/>
            <person name="Medema M.H."/>
            <person name="Devos D.P."/>
            <person name="Kaster A.-K."/>
            <person name="Ovreas L."/>
            <person name="Rohde M."/>
            <person name="Galperin M.Y."/>
            <person name="Jogler C."/>
        </authorList>
    </citation>
    <scope>NUCLEOTIDE SEQUENCE [LARGE SCALE GENOMIC DNA]</scope>
    <source>
        <strain evidence="2 3">FC18</strain>
    </source>
</reference>
<dbReference type="Proteomes" id="UP000322214">
    <property type="component" value="Chromosome"/>
</dbReference>
<organism evidence="2 3">
    <name type="scientific">Mariniblastus fucicola</name>
    <dbReference type="NCBI Taxonomy" id="980251"/>
    <lineage>
        <taxon>Bacteria</taxon>
        <taxon>Pseudomonadati</taxon>
        <taxon>Planctomycetota</taxon>
        <taxon>Planctomycetia</taxon>
        <taxon>Pirellulales</taxon>
        <taxon>Pirellulaceae</taxon>
        <taxon>Mariniblastus</taxon>
    </lineage>
</organism>
<protein>
    <recommendedName>
        <fullName evidence="4">PEP-CTERM protein-sorting domain-containing protein</fullName>
    </recommendedName>
</protein>
<name>A0A5B9P9X1_9BACT</name>
<accession>A0A5B9P9X1</accession>
<keyword evidence="3" id="KW-1185">Reference proteome</keyword>
<evidence type="ECO:0000313" key="2">
    <source>
        <dbReference type="EMBL" id="QEG23138.1"/>
    </source>
</evidence>
<evidence type="ECO:0008006" key="4">
    <source>
        <dbReference type="Google" id="ProtNLM"/>
    </source>
</evidence>
<evidence type="ECO:0000313" key="3">
    <source>
        <dbReference type="Proteomes" id="UP000322214"/>
    </source>
</evidence>